<reference evidence="2 3" key="1">
    <citation type="submission" date="2022-03" db="EMBL/GenBank/DDBJ databases">
        <title>Pseudonocardia alaer sp. nov., a novel actinomycete isolated from reed forest soil.</title>
        <authorList>
            <person name="Wang L."/>
        </authorList>
    </citation>
    <scope>NUCLEOTIDE SEQUENCE [LARGE SCALE GENOMIC DNA]</scope>
    <source>
        <strain evidence="2 3">Y-16303</strain>
    </source>
</reference>
<dbReference type="PANTHER" id="PTHR43546:SF3">
    <property type="entry name" value="UPF0173 METAL-DEPENDENT HYDROLASE MJ1163"/>
    <property type="match status" value="1"/>
</dbReference>
<dbReference type="CDD" id="cd06262">
    <property type="entry name" value="metallo-hydrolase-like_MBL-fold"/>
    <property type="match status" value="1"/>
</dbReference>
<evidence type="ECO:0000259" key="1">
    <source>
        <dbReference type="SMART" id="SM00849"/>
    </source>
</evidence>
<accession>A0ABS9TQ34</accession>
<dbReference type="SUPFAM" id="SSF56281">
    <property type="entry name" value="Metallo-hydrolase/oxidoreductase"/>
    <property type="match status" value="1"/>
</dbReference>
<protein>
    <submittedName>
        <fullName evidence="2">MBL fold metallo-hydrolase</fullName>
    </submittedName>
</protein>
<proteinExistence type="predicted"/>
<evidence type="ECO:0000313" key="3">
    <source>
        <dbReference type="Proteomes" id="UP001299970"/>
    </source>
</evidence>
<dbReference type="Proteomes" id="UP001299970">
    <property type="component" value="Unassembled WGS sequence"/>
</dbReference>
<keyword evidence="3" id="KW-1185">Reference proteome</keyword>
<name>A0ABS9TQ34_9PSEU</name>
<gene>
    <name evidence="2" type="ORF">MMF94_33450</name>
</gene>
<sequence>MTAGEIVVLVDPWLTRFHTGTYTQAGSDPTTPITVDTALLDRYVTKADAVVVTHGHFDHLPDVPHIAARTGATVFGNESHCNMLRALGAPAAQLNEVRGGERIDYSGYRIDVVPSLHSMVGPRAQVPFPGSRLGAAPPRPRTIADLVEGGTLAYEITMGGRTVLALGGSNYLDRELAGRRPDAVLLPVGGGSVPDYVPRLLELLDHPATVLATHWDDFDQPLEKPAVDTGALEKLRAAVAEASPSARFVQLDHLQRHTL</sequence>
<comment type="caution">
    <text evidence="2">The sequence shown here is derived from an EMBL/GenBank/DDBJ whole genome shotgun (WGS) entry which is preliminary data.</text>
</comment>
<feature type="domain" description="Metallo-beta-lactamase" evidence="1">
    <location>
        <begin position="29"/>
        <end position="214"/>
    </location>
</feature>
<evidence type="ECO:0000313" key="2">
    <source>
        <dbReference type="EMBL" id="MCH6170635.1"/>
    </source>
</evidence>
<dbReference type="SMART" id="SM00849">
    <property type="entry name" value="Lactamase_B"/>
    <property type="match status" value="1"/>
</dbReference>
<dbReference type="PANTHER" id="PTHR43546">
    <property type="entry name" value="UPF0173 METAL-DEPENDENT HYDROLASE MJ1163-RELATED"/>
    <property type="match status" value="1"/>
</dbReference>
<dbReference type="Gene3D" id="3.60.15.10">
    <property type="entry name" value="Ribonuclease Z/Hydroxyacylglutathione hydrolase-like"/>
    <property type="match status" value="1"/>
</dbReference>
<dbReference type="InterPro" id="IPR050114">
    <property type="entry name" value="UPF0173_UPF0282_UlaG_hydrolase"/>
</dbReference>
<organism evidence="2 3">
    <name type="scientific">Pseudonocardia alaniniphila</name>
    <dbReference type="NCBI Taxonomy" id="75291"/>
    <lineage>
        <taxon>Bacteria</taxon>
        <taxon>Bacillati</taxon>
        <taxon>Actinomycetota</taxon>
        <taxon>Actinomycetes</taxon>
        <taxon>Pseudonocardiales</taxon>
        <taxon>Pseudonocardiaceae</taxon>
        <taxon>Pseudonocardia</taxon>
    </lineage>
</organism>
<dbReference type="Pfam" id="PF12706">
    <property type="entry name" value="Lactamase_B_2"/>
    <property type="match status" value="1"/>
</dbReference>
<dbReference type="EMBL" id="JAKXMK010000035">
    <property type="protein sequence ID" value="MCH6170635.1"/>
    <property type="molecule type" value="Genomic_DNA"/>
</dbReference>
<dbReference type="InterPro" id="IPR036866">
    <property type="entry name" value="RibonucZ/Hydroxyglut_hydro"/>
</dbReference>
<dbReference type="InterPro" id="IPR001279">
    <property type="entry name" value="Metallo-B-lactamas"/>
</dbReference>